<protein>
    <submittedName>
        <fullName evidence="1">Uncharacterized protein</fullName>
    </submittedName>
</protein>
<reference evidence="1" key="1">
    <citation type="journal article" date="2014" name="Front. Microbiol.">
        <title>High frequency of phylogenetically diverse reductive dehalogenase-homologous genes in deep subseafloor sedimentary metagenomes.</title>
        <authorList>
            <person name="Kawai M."/>
            <person name="Futagami T."/>
            <person name="Toyoda A."/>
            <person name="Takaki Y."/>
            <person name="Nishi S."/>
            <person name="Hori S."/>
            <person name="Arai W."/>
            <person name="Tsubouchi T."/>
            <person name="Morono Y."/>
            <person name="Uchiyama I."/>
            <person name="Ito T."/>
            <person name="Fujiyama A."/>
            <person name="Inagaki F."/>
            <person name="Takami H."/>
        </authorList>
    </citation>
    <scope>NUCLEOTIDE SEQUENCE</scope>
    <source>
        <strain evidence="1">Expedition CK06-06</strain>
    </source>
</reference>
<evidence type="ECO:0000313" key="1">
    <source>
        <dbReference type="EMBL" id="GAH73414.1"/>
    </source>
</evidence>
<accession>X1J501</accession>
<comment type="caution">
    <text evidence="1">The sequence shown here is derived from an EMBL/GenBank/DDBJ whole genome shotgun (WGS) entry which is preliminary data.</text>
</comment>
<sequence length="39" mass="4590">GLTQDDLYVETNIWPTKISKIERGVFRPSSREKNCWPKP</sequence>
<dbReference type="AlphaFoldDB" id="X1J501"/>
<organism evidence="1">
    <name type="scientific">marine sediment metagenome</name>
    <dbReference type="NCBI Taxonomy" id="412755"/>
    <lineage>
        <taxon>unclassified sequences</taxon>
        <taxon>metagenomes</taxon>
        <taxon>ecological metagenomes</taxon>
    </lineage>
</organism>
<gene>
    <name evidence="1" type="ORF">S03H2_53359</name>
</gene>
<dbReference type="EMBL" id="BARU01033961">
    <property type="protein sequence ID" value="GAH73414.1"/>
    <property type="molecule type" value="Genomic_DNA"/>
</dbReference>
<feature type="non-terminal residue" evidence="1">
    <location>
        <position position="1"/>
    </location>
</feature>
<name>X1J501_9ZZZZ</name>
<proteinExistence type="predicted"/>